<proteinExistence type="predicted"/>
<gene>
    <name evidence="1" type="ORF">C7M84_002969</name>
</gene>
<dbReference type="EMBL" id="QCYY01001399">
    <property type="protein sequence ID" value="ROT78338.1"/>
    <property type="molecule type" value="Genomic_DNA"/>
</dbReference>
<evidence type="ECO:0000313" key="1">
    <source>
        <dbReference type="EMBL" id="ROT78338.1"/>
    </source>
</evidence>
<comment type="caution">
    <text evidence="1">The sequence shown here is derived from an EMBL/GenBank/DDBJ whole genome shotgun (WGS) entry which is preliminary data.</text>
</comment>
<reference evidence="1 2" key="2">
    <citation type="submission" date="2019-01" db="EMBL/GenBank/DDBJ databases">
        <title>The decoding of complex shrimp genome reveals the adaptation for benthos swimmer, frequently molting mechanism and breeding impact on genome.</title>
        <authorList>
            <person name="Sun Y."/>
            <person name="Gao Y."/>
            <person name="Yu Y."/>
        </authorList>
    </citation>
    <scope>NUCLEOTIDE SEQUENCE [LARGE SCALE GENOMIC DNA]</scope>
    <source>
        <tissue evidence="1">Muscle</tissue>
    </source>
</reference>
<keyword evidence="2" id="KW-1185">Reference proteome</keyword>
<evidence type="ECO:0000313" key="2">
    <source>
        <dbReference type="Proteomes" id="UP000283509"/>
    </source>
</evidence>
<sequence length="431" mass="48604">MACGGCVRVWRMAVRGDACRVWAWDACAYGVGCVRVWRADACAYGRICVRRYGVGMRARMAWGCVRVWRGDACAYGVGMRARMAWGVRGVRMAWGLRVCVRMRGDACAYGVGMRARMAWDAVRYWWGCVCAYGVGMQCGAYGVGMRARMRGVRARMAWDACAYGVGMRARMACAYGVGMRSAYGVGMACVWRGMRGCVRVWRCVRVCVVCVMAWDACAYGVGMRARMAWMRMAWYAAYGRICVRVWRGYGDASSRVWRGDAVRAYGALAWRVWRGGWRARMAWGCVRVWRGDAVRVWRWGDACAYGVGARGMRCALWRGDAVWRVWRGIKYVGAVVSTPIPRHKELRKLFPSAKRNLIPLASDESQPIPLTMTFSSTPCIRSLREKIFWADSCCRSISSCGRQPLSRRHCSRRGRKCRTTFSPSTGSHSTN</sequence>
<organism evidence="1 2">
    <name type="scientific">Penaeus vannamei</name>
    <name type="common">Whiteleg shrimp</name>
    <name type="synonym">Litopenaeus vannamei</name>
    <dbReference type="NCBI Taxonomy" id="6689"/>
    <lineage>
        <taxon>Eukaryota</taxon>
        <taxon>Metazoa</taxon>
        <taxon>Ecdysozoa</taxon>
        <taxon>Arthropoda</taxon>
        <taxon>Crustacea</taxon>
        <taxon>Multicrustacea</taxon>
        <taxon>Malacostraca</taxon>
        <taxon>Eumalacostraca</taxon>
        <taxon>Eucarida</taxon>
        <taxon>Decapoda</taxon>
        <taxon>Dendrobranchiata</taxon>
        <taxon>Penaeoidea</taxon>
        <taxon>Penaeidae</taxon>
        <taxon>Penaeus</taxon>
    </lineage>
</organism>
<name>A0A423TPG7_PENVA</name>
<dbReference type="Proteomes" id="UP000283509">
    <property type="component" value="Unassembled WGS sequence"/>
</dbReference>
<dbReference type="AlphaFoldDB" id="A0A423TPG7"/>
<protein>
    <submittedName>
        <fullName evidence="1">Uncharacterized protein</fullName>
    </submittedName>
</protein>
<accession>A0A423TPG7</accession>
<reference evidence="1 2" key="1">
    <citation type="submission" date="2018-04" db="EMBL/GenBank/DDBJ databases">
        <authorList>
            <person name="Zhang X."/>
            <person name="Yuan J."/>
            <person name="Li F."/>
            <person name="Xiang J."/>
        </authorList>
    </citation>
    <scope>NUCLEOTIDE SEQUENCE [LARGE SCALE GENOMIC DNA]</scope>
    <source>
        <tissue evidence="1">Muscle</tissue>
    </source>
</reference>